<keyword evidence="1" id="KW-0472">Membrane</keyword>
<dbReference type="InterPro" id="IPR025711">
    <property type="entry name" value="PepSY"/>
</dbReference>
<organism evidence="5 6">
    <name type="scientific">Paenibacillus psychroresistens</name>
    <dbReference type="NCBI Taxonomy" id="1778678"/>
    <lineage>
        <taxon>Bacteria</taxon>
        <taxon>Bacillati</taxon>
        <taxon>Bacillota</taxon>
        <taxon>Bacilli</taxon>
        <taxon>Bacillales</taxon>
        <taxon>Paenibacillaceae</taxon>
        <taxon>Paenibacillus</taxon>
    </lineage>
</organism>
<evidence type="ECO:0000259" key="4">
    <source>
        <dbReference type="Pfam" id="PF20769"/>
    </source>
</evidence>
<feature type="domain" description="Sporulation protein YpeB N-terminal" evidence="4">
    <location>
        <begin position="30"/>
        <end position="167"/>
    </location>
</feature>
<feature type="transmembrane region" description="Helical" evidence="1">
    <location>
        <begin position="7"/>
        <end position="25"/>
    </location>
</feature>
<dbReference type="OrthoDB" id="2372097at2"/>
<evidence type="ECO:0000313" key="6">
    <source>
        <dbReference type="Proteomes" id="UP000426246"/>
    </source>
</evidence>
<dbReference type="Proteomes" id="UP000426246">
    <property type="component" value="Chromosome"/>
</dbReference>
<dbReference type="RefSeq" id="WP_155702007.1">
    <property type="nucleotide sequence ID" value="NZ_CP034235.1"/>
</dbReference>
<evidence type="ECO:0000256" key="1">
    <source>
        <dbReference type="SAM" id="Phobius"/>
    </source>
</evidence>
<evidence type="ECO:0000259" key="3">
    <source>
        <dbReference type="Pfam" id="PF14620"/>
    </source>
</evidence>
<proteinExistence type="predicted"/>
<feature type="domain" description="Sporulation protein YpeB PepSY1 and PepSY2" evidence="3">
    <location>
        <begin position="185"/>
        <end position="373"/>
    </location>
</feature>
<reference evidence="6" key="1">
    <citation type="submission" date="2018-11" db="EMBL/GenBank/DDBJ databases">
        <title>Complete genome sequence of Paenibacillus sp. ML311-T8.</title>
        <authorList>
            <person name="Nam Y.-D."/>
            <person name="Kang J."/>
            <person name="Chung W.-H."/>
            <person name="Park Y.S."/>
        </authorList>
    </citation>
    <scope>NUCLEOTIDE SEQUENCE [LARGE SCALE GENOMIC DNA]</scope>
    <source>
        <strain evidence="6">ML311-T8</strain>
    </source>
</reference>
<dbReference type="GO" id="GO:0009847">
    <property type="term" value="P:spore germination"/>
    <property type="evidence" value="ECO:0007669"/>
    <property type="project" value="InterPro"/>
</dbReference>
<evidence type="ECO:0000313" key="5">
    <source>
        <dbReference type="EMBL" id="QGQ96907.1"/>
    </source>
</evidence>
<sequence length="449" mass="50795">MYRRLSAILFPVAIIALIGAGIWGYQENQEKNAILIKAENQYQRAFHDLSFHIDKLHNELGSAIAVDSSSQDFYKKGLVNIWKISSQAQSEINQLPLAWLPFNETEKFLNHISQFSYNTAVRDLNEKPLSPEEKNTLNTLYKHSTEITDKLQGVQNKVLAKNLRWMDVEIALATQKNGTDNSIIDGFRTVDKEVKTNTDMDWGPTMMGLIHPKNLSMLSGEIVTPDQIKHKAAKFLGTKDESAMQVTENGKGTDSNSYSVTLKQPNQTEITQIDFTKKGGNVIFYMEPHLAKSKVLDIAGAREAALEFLETHGYKAMKAVNYDEYQNIANFTFAKVQDKVTVYPEKLTVKVALDDGNVVGLQAADYLLEQKTHKWPPPKLNLELAKKELNPKFKIQSHSLALIKNEINEEVLCYEIIGKINGNNYKIYINAQNGYEEKIELIRPQTAKV</sequence>
<accession>A0A6B8RM32</accession>
<dbReference type="Pfam" id="PF14620">
    <property type="entry name" value="YPEB_PepSY1-2"/>
    <property type="match status" value="1"/>
</dbReference>
<dbReference type="InterPro" id="IPR048402">
    <property type="entry name" value="YpeB_N"/>
</dbReference>
<keyword evidence="6" id="KW-1185">Reference proteome</keyword>
<keyword evidence="1" id="KW-0812">Transmembrane</keyword>
<feature type="domain" description="PepSY" evidence="2">
    <location>
        <begin position="379"/>
        <end position="439"/>
    </location>
</feature>
<dbReference type="NCBIfam" id="TIGR02889">
    <property type="entry name" value="spore_YpeB"/>
    <property type="match status" value="1"/>
</dbReference>
<evidence type="ECO:0000259" key="2">
    <source>
        <dbReference type="Pfam" id="PF03413"/>
    </source>
</evidence>
<dbReference type="KEGG" id="ppsc:EHS13_19460"/>
<dbReference type="AlphaFoldDB" id="A0A6B8RM32"/>
<keyword evidence="1" id="KW-1133">Transmembrane helix</keyword>
<protein>
    <submittedName>
        <fullName evidence="5">Germination protein YpeB</fullName>
    </submittedName>
</protein>
<dbReference type="Pfam" id="PF03413">
    <property type="entry name" value="PepSY"/>
    <property type="match status" value="1"/>
</dbReference>
<dbReference type="InterPro" id="IPR014239">
    <property type="entry name" value="YpeB_PepSY1-2"/>
</dbReference>
<name>A0A6B8RM32_9BACL</name>
<dbReference type="EMBL" id="CP034235">
    <property type="protein sequence ID" value="QGQ96907.1"/>
    <property type="molecule type" value="Genomic_DNA"/>
</dbReference>
<gene>
    <name evidence="5" type="primary">ypeB</name>
    <name evidence="5" type="ORF">EHS13_19460</name>
</gene>
<dbReference type="Pfam" id="PF20769">
    <property type="entry name" value="YPEB_N"/>
    <property type="match status" value="1"/>
</dbReference>